<evidence type="ECO:0000313" key="12">
    <source>
        <dbReference type="Proteomes" id="UP000321570"/>
    </source>
</evidence>
<reference evidence="10 12" key="3">
    <citation type="submission" date="2019-07" db="EMBL/GenBank/DDBJ databases">
        <authorList>
            <person name="Jastrzebski P J."/>
            <person name="Paukszto L."/>
            <person name="Jastrzebski P J."/>
        </authorList>
    </citation>
    <scope>NUCLEOTIDE SEQUENCE [LARGE SCALE GENOMIC DNA]</scope>
    <source>
        <strain evidence="10 12">WMS-il1</strain>
    </source>
</reference>
<dbReference type="PANTHER" id="PTHR11567">
    <property type="entry name" value="ACID PHOSPHATASE-RELATED"/>
    <property type="match status" value="1"/>
</dbReference>
<keyword evidence="7" id="KW-0325">Glycoprotein</keyword>
<dbReference type="InterPro" id="IPR033379">
    <property type="entry name" value="Acid_Pase_AS"/>
</dbReference>
<dbReference type="OrthoDB" id="5821688at2759"/>
<comment type="catalytic activity">
    <reaction evidence="1">
        <text>a phosphate monoester + H2O = an alcohol + phosphate</text>
        <dbReference type="Rhea" id="RHEA:15017"/>
        <dbReference type="ChEBI" id="CHEBI:15377"/>
        <dbReference type="ChEBI" id="CHEBI:30879"/>
        <dbReference type="ChEBI" id="CHEBI:43474"/>
        <dbReference type="ChEBI" id="CHEBI:67140"/>
        <dbReference type="EC" id="3.1.3.2"/>
    </reaction>
</comment>
<gene>
    <name evidence="9" type="ORF">HDID_LOCUS9795</name>
    <name evidence="10" type="ORF">WMSIL1_LOCUS9885</name>
</gene>
<dbReference type="AlphaFoldDB" id="A0A0R3SVZ9"/>
<dbReference type="InterPro" id="IPR050645">
    <property type="entry name" value="Histidine_acid_phosphatase"/>
</dbReference>
<evidence type="ECO:0000313" key="9">
    <source>
        <dbReference type="EMBL" id="VDL62214.1"/>
    </source>
</evidence>
<protein>
    <recommendedName>
        <fullName evidence="3">acid phosphatase</fullName>
        <ecNumber evidence="3">3.1.3.2</ecNumber>
    </recommendedName>
</protein>
<dbReference type="Proteomes" id="UP000274504">
    <property type="component" value="Unassembled WGS sequence"/>
</dbReference>
<evidence type="ECO:0000256" key="8">
    <source>
        <dbReference type="SAM" id="SignalP"/>
    </source>
</evidence>
<organism evidence="13">
    <name type="scientific">Hymenolepis diminuta</name>
    <name type="common">Rat tapeworm</name>
    <dbReference type="NCBI Taxonomy" id="6216"/>
    <lineage>
        <taxon>Eukaryota</taxon>
        <taxon>Metazoa</taxon>
        <taxon>Spiralia</taxon>
        <taxon>Lophotrochozoa</taxon>
        <taxon>Platyhelminthes</taxon>
        <taxon>Cestoda</taxon>
        <taxon>Eucestoda</taxon>
        <taxon>Cyclophyllidea</taxon>
        <taxon>Hymenolepididae</taxon>
        <taxon>Hymenolepis</taxon>
    </lineage>
</organism>
<evidence type="ECO:0000256" key="3">
    <source>
        <dbReference type="ARBA" id="ARBA00012646"/>
    </source>
</evidence>
<dbReference type="InterPro" id="IPR029033">
    <property type="entry name" value="His_PPase_superfam"/>
</dbReference>
<dbReference type="EMBL" id="CABIJS010000421">
    <property type="protein sequence ID" value="VUZ51091.1"/>
    <property type="molecule type" value="Genomic_DNA"/>
</dbReference>
<dbReference type="Proteomes" id="UP000321570">
    <property type="component" value="Unassembled WGS sequence"/>
</dbReference>
<dbReference type="EC" id="3.1.3.2" evidence="3"/>
<reference evidence="9 11" key="2">
    <citation type="submission" date="2018-11" db="EMBL/GenBank/DDBJ databases">
        <authorList>
            <consortium name="Pathogen Informatics"/>
        </authorList>
    </citation>
    <scope>NUCLEOTIDE SEQUENCE [LARGE SCALE GENOMIC DNA]</scope>
</reference>
<evidence type="ECO:0000313" key="11">
    <source>
        <dbReference type="Proteomes" id="UP000274504"/>
    </source>
</evidence>
<keyword evidence="12" id="KW-1185">Reference proteome</keyword>
<proteinExistence type="inferred from homology"/>
<dbReference type="WBParaSite" id="HDID_0000979701-mRNA-1">
    <property type="protein sequence ID" value="HDID_0000979701-mRNA-1"/>
    <property type="gene ID" value="HDID_0000979701"/>
</dbReference>
<evidence type="ECO:0000313" key="13">
    <source>
        <dbReference type="WBParaSite" id="HDID_0000979701-mRNA-1"/>
    </source>
</evidence>
<dbReference type="Gene3D" id="3.40.50.1240">
    <property type="entry name" value="Phosphoglycerate mutase-like"/>
    <property type="match status" value="1"/>
</dbReference>
<dbReference type="SUPFAM" id="SSF53254">
    <property type="entry name" value="Phosphoglycerate mutase-like"/>
    <property type="match status" value="1"/>
</dbReference>
<dbReference type="InterPro" id="IPR000560">
    <property type="entry name" value="His_Pase_clade-2"/>
</dbReference>
<evidence type="ECO:0000313" key="10">
    <source>
        <dbReference type="EMBL" id="VUZ51091.1"/>
    </source>
</evidence>
<comment type="similarity">
    <text evidence="2">Belongs to the histidine acid phosphatase family.</text>
</comment>
<evidence type="ECO:0000256" key="4">
    <source>
        <dbReference type="ARBA" id="ARBA00022729"/>
    </source>
</evidence>
<dbReference type="PROSITE" id="PS00616">
    <property type="entry name" value="HIS_ACID_PHOSPHAT_1"/>
    <property type="match status" value="1"/>
</dbReference>
<keyword evidence="5" id="KW-0378">Hydrolase</keyword>
<feature type="signal peptide" evidence="8">
    <location>
        <begin position="1"/>
        <end position="20"/>
    </location>
</feature>
<evidence type="ECO:0000256" key="6">
    <source>
        <dbReference type="ARBA" id="ARBA00023157"/>
    </source>
</evidence>
<dbReference type="STRING" id="6216.A0A0R3SVZ9"/>
<evidence type="ECO:0000256" key="1">
    <source>
        <dbReference type="ARBA" id="ARBA00000032"/>
    </source>
</evidence>
<dbReference type="Pfam" id="PF00328">
    <property type="entry name" value="His_Phos_2"/>
    <property type="match status" value="1"/>
</dbReference>
<keyword evidence="4 8" id="KW-0732">Signal</keyword>
<dbReference type="EMBL" id="UYSG01011398">
    <property type="protein sequence ID" value="VDL62214.1"/>
    <property type="molecule type" value="Genomic_DNA"/>
</dbReference>
<keyword evidence="6" id="KW-1015">Disulfide bond</keyword>
<evidence type="ECO:0000256" key="5">
    <source>
        <dbReference type="ARBA" id="ARBA00022801"/>
    </source>
</evidence>
<accession>A0A0R3SVZ9</accession>
<sequence length="442" mass="50520">MLIHWFFALSFVQCIVRSQAKSDSLLTVFLLARHGERYPCHDFKHLFYPEEYSNLRCQLTENGAQQHYKLGQFIRERYSNLFISEGFKQEEIHIRSTGTERTILSGTYFGLGLNSNSTSGLPHVPPVFSSPKRYDSLLKMSYPCPAFSELFKASLDSNLSREFSQSELKLFEELKNFTDFEYEPTSPHMALKELWKLCEPIYVWDGLERSTKGDSLPFSPELAESCHRALSFRQQLRFSGPSQTFLRGGPLWDHVLSTMRRLSASAMDDDDFLADPEEIDILDIPIPPETRFLAYFAHDSTVAAFLSHAGMFNNILPPYACAVIVELHRMTDGQLGLKFFYHNSTEPSSVNLVTLSSPLCTDERTGWCRLDILEEKLRDRAATDMETACAKRDESSNRFKLAITTLIISFAFAYILPIGFTVRALLCLISILLTYRALFFLS</sequence>
<evidence type="ECO:0000256" key="7">
    <source>
        <dbReference type="ARBA" id="ARBA00023180"/>
    </source>
</evidence>
<dbReference type="GO" id="GO:0003993">
    <property type="term" value="F:acid phosphatase activity"/>
    <property type="evidence" value="ECO:0007669"/>
    <property type="project" value="UniProtKB-EC"/>
</dbReference>
<dbReference type="PANTHER" id="PTHR11567:SF211">
    <property type="entry name" value="PROSTATIC ACID PHOSPHATASE"/>
    <property type="match status" value="1"/>
</dbReference>
<reference evidence="13" key="1">
    <citation type="submission" date="2017-02" db="UniProtKB">
        <authorList>
            <consortium name="WormBaseParasite"/>
        </authorList>
    </citation>
    <scope>IDENTIFICATION</scope>
</reference>
<feature type="chain" id="PRO_5044546593" description="acid phosphatase" evidence="8">
    <location>
        <begin position="21"/>
        <end position="442"/>
    </location>
</feature>
<dbReference type="CDD" id="cd07061">
    <property type="entry name" value="HP_HAP_like"/>
    <property type="match status" value="1"/>
</dbReference>
<name>A0A0R3SVZ9_HYMDI</name>
<evidence type="ECO:0000256" key="2">
    <source>
        <dbReference type="ARBA" id="ARBA00005375"/>
    </source>
</evidence>